<evidence type="ECO:0000313" key="3">
    <source>
        <dbReference type="Proteomes" id="UP000193675"/>
    </source>
</evidence>
<keyword evidence="1" id="KW-0732">Signal</keyword>
<reference evidence="2 3" key="1">
    <citation type="submission" date="2017-04" db="EMBL/GenBank/DDBJ databases">
        <title>Presence of VIM-2 positive Pseudomonas species in chickens and their surrounding environment.</title>
        <authorList>
            <person name="Zhang R."/>
        </authorList>
    </citation>
    <scope>NUCLEOTIDE SEQUENCE [LARGE SCALE GENOMIC DNA]</scope>
    <source>
        <strain evidence="2 3">DZ-C18</strain>
    </source>
</reference>
<organism evidence="2 3">
    <name type="scientific">Pseudomonas putida</name>
    <name type="common">Arthrobacter siderocapsulatus</name>
    <dbReference type="NCBI Taxonomy" id="303"/>
    <lineage>
        <taxon>Bacteria</taxon>
        <taxon>Pseudomonadati</taxon>
        <taxon>Pseudomonadota</taxon>
        <taxon>Gammaproteobacteria</taxon>
        <taxon>Pseudomonadales</taxon>
        <taxon>Pseudomonadaceae</taxon>
        <taxon>Pseudomonas</taxon>
    </lineage>
</organism>
<dbReference type="Proteomes" id="UP000193675">
    <property type="component" value="Unassembled WGS sequence"/>
</dbReference>
<accession>A0A1X1A1M8</accession>
<dbReference type="RefSeq" id="WP_084855272.1">
    <property type="nucleotide sequence ID" value="NZ_NBWC01000009.1"/>
</dbReference>
<name>A0A1X1A1M8_PSEPU</name>
<evidence type="ECO:0000313" key="2">
    <source>
        <dbReference type="EMBL" id="ORL65735.1"/>
    </source>
</evidence>
<feature type="signal peptide" evidence="1">
    <location>
        <begin position="1"/>
        <end position="20"/>
    </location>
</feature>
<dbReference type="OrthoDB" id="5771277at2"/>
<dbReference type="InterPro" id="IPR021647">
    <property type="entry name" value="CusF_Ec"/>
</dbReference>
<protein>
    <submittedName>
        <fullName evidence="2">Heat-shock protein HtpX</fullName>
    </submittedName>
</protein>
<dbReference type="Gene3D" id="2.40.50.320">
    <property type="entry name" value="Copper binding periplasmic protein CusF"/>
    <property type="match status" value="1"/>
</dbReference>
<proteinExistence type="predicted"/>
<gene>
    <name evidence="2" type="ORF">B7H17_07555</name>
</gene>
<evidence type="ECO:0000256" key="1">
    <source>
        <dbReference type="SAM" id="SignalP"/>
    </source>
</evidence>
<sequence>MKNVYLSAALLFAFAAGAQAQNGMAGMDMKDMPMDGMDKKATQAAPVAHAEGTIKAIDTERGTVTLAHGPVAALKWPAMTMGFKASAQQLEGLGVGDKVGFDFRMEGNAVTIVDIRKQ</sequence>
<dbReference type="EMBL" id="NBWC01000009">
    <property type="protein sequence ID" value="ORL65735.1"/>
    <property type="molecule type" value="Genomic_DNA"/>
</dbReference>
<comment type="caution">
    <text evidence="2">The sequence shown here is derived from an EMBL/GenBank/DDBJ whole genome shotgun (WGS) entry which is preliminary data.</text>
</comment>
<dbReference type="Pfam" id="PF11604">
    <property type="entry name" value="CusF_Ec"/>
    <property type="match status" value="1"/>
</dbReference>
<dbReference type="InterPro" id="IPR042230">
    <property type="entry name" value="CusF_sf"/>
</dbReference>
<feature type="chain" id="PRO_5012213734" evidence="1">
    <location>
        <begin position="21"/>
        <end position="118"/>
    </location>
</feature>
<dbReference type="AlphaFoldDB" id="A0A1X1A1M8"/>